<dbReference type="SUPFAM" id="SSF53383">
    <property type="entry name" value="PLP-dependent transferases"/>
    <property type="match status" value="1"/>
</dbReference>
<sequence length="482" mass="53352">MIDTNDRWDISKEIISSLFPEIHQRNDIIEFIKNSVNNHIAELPTMGVNPSLSKTDISHALSKYTFDGNFSPTDVLNDVLHLMEKGIVHVTSPHYFGLFNPSSTFWGIISDFITALYNPQLAVWSHAPACVEIEEKLIKYFGGLAGFNADNSGGTFTTGGAEANCTALICALTKHFPDYAQQGLQSINGQPIFYISSDSHLAWLKIALQSGLGHSAVRLIAVDHTGRMDILSLTRAIDNDIANGNKPFMIVGTAGTTNAGIIDPLPELAAVANKYQLFFHIDAAWAGAILLSDQYSHHLKGIEQADSITIDAHKWLSAPMGTGMFICADKHILTTPFAVSTNYMPVSDDINSDPYIHSIQWSRRFNGLKLFMPLAILGRTGFSNMIDYQINLADYLRSQLAKNDWQILNPSALPVICIRDNGDFDVNKILEKVLEINQCWISITTFANTKALRLCISSFRSRKSDIDQLVDILNMARNSVPM</sequence>
<comment type="cofactor">
    <cofactor evidence="1 6 7">
        <name>pyridoxal 5'-phosphate</name>
        <dbReference type="ChEBI" id="CHEBI:597326"/>
    </cofactor>
</comment>
<accession>A0A329VG36</accession>
<dbReference type="Gene3D" id="3.90.1150.10">
    <property type="entry name" value="Aspartate Aminotransferase, domain 1"/>
    <property type="match status" value="1"/>
</dbReference>
<dbReference type="Gene3D" id="3.40.640.10">
    <property type="entry name" value="Type I PLP-dependent aspartate aminotransferase-like (Major domain)"/>
    <property type="match status" value="1"/>
</dbReference>
<dbReference type="PANTHER" id="PTHR11999:SF70">
    <property type="entry name" value="MIP05841P"/>
    <property type="match status" value="1"/>
</dbReference>
<gene>
    <name evidence="8" type="ORF">CKY01_14900</name>
</gene>
<dbReference type="GO" id="GO:0019752">
    <property type="term" value="P:carboxylic acid metabolic process"/>
    <property type="evidence" value="ECO:0007669"/>
    <property type="project" value="InterPro"/>
</dbReference>
<name>A0A329VG36_9GAMM</name>
<evidence type="ECO:0000256" key="7">
    <source>
        <dbReference type="RuleBase" id="RU000382"/>
    </source>
</evidence>
<keyword evidence="5 7" id="KW-0456">Lyase</keyword>
<dbReference type="PANTHER" id="PTHR11999">
    <property type="entry name" value="GROUP II PYRIDOXAL-5-PHOSPHATE DECARBOXYLASE"/>
    <property type="match status" value="1"/>
</dbReference>
<dbReference type="Pfam" id="PF00282">
    <property type="entry name" value="Pyridoxal_deC"/>
    <property type="match status" value="1"/>
</dbReference>
<comment type="similarity">
    <text evidence="2 7">Belongs to the group II decarboxylase family.</text>
</comment>
<dbReference type="AlphaFoldDB" id="A0A329VG36"/>
<evidence type="ECO:0000256" key="4">
    <source>
        <dbReference type="ARBA" id="ARBA00022898"/>
    </source>
</evidence>
<dbReference type="GO" id="GO:0005737">
    <property type="term" value="C:cytoplasm"/>
    <property type="evidence" value="ECO:0007669"/>
    <property type="project" value="TreeGrafter"/>
</dbReference>
<dbReference type="InterPro" id="IPR015421">
    <property type="entry name" value="PyrdxlP-dep_Trfase_major"/>
</dbReference>
<feature type="modified residue" description="N6-(pyridoxal phosphate)lysine" evidence="6">
    <location>
        <position position="314"/>
    </location>
</feature>
<dbReference type="Proteomes" id="UP000250870">
    <property type="component" value="Unassembled WGS sequence"/>
</dbReference>
<evidence type="ECO:0000256" key="6">
    <source>
        <dbReference type="PIRSR" id="PIRSR602129-50"/>
    </source>
</evidence>
<dbReference type="GO" id="GO:0016831">
    <property type="term" value="F:carboxy-lyase activity"/>
    <property type="evidence" value="ECO:0007669"/>
    <property type="project" value="UniProtKB-KW"/>
</dbReference>
<protein>
    <submittedName>
        <fullName evidence="8">Pyridoxal-dependent decarboxylase</fullName>
    </submittedName>
</protein>
<evidence type="ECO:0000256" key="2">
    <source>
        <dbReference type="ARBA" id="ARBA00009533"/>
    </source>
</evidence>
<dbReference type="EMBL" id="NSCI01000021">
    <property type="protein sequence ID" value="RAW89006.1"/>
    <property type="molecule type" value="Genomic_DNA"/>
</dbReference>
<evidence type="ECO:0000313" key="8">
    <source>
        <dbReference type="EMBL" id="RAW89006.1"/>
    </source>
</evidence>
<keyword evidence="4 6" id="KW-0663">Pyridoxal phosphate</keyword>
<dbReference type="InterPro" id="IPR010977">
    <property type="entry name" value="Aromatic_deC"/>
</dbReference>
<dbReference type="InterPro" id="IPR002129">
    <property type="entry name" value="PyrdxlP-dep_de-COase"/>
</dbReference>
<dbReference type="GO" id="GO:0030170">
    <property type="term" value="F:pyridoxal phosphate binding"/>
    <property type="evidence" value="ECO:0007669"/>
    <property type="project" value="InterPro"/>
</dbReference>
<dbReference type="InterPro" id="IPR015422">
    <property type="entry name" value="PyrdxlP-dep_Trfase_small"/>
</dbReference>
<dbReference type="InterPro" id="IPR015424">
    <property type="entry name" value="PyrdxlP-dep_Trfase"/>
</dbReference>
<proteinExistence type="inferred from homology"/>
<evidence type="ECO:0000256" key="1">
    <source>
        <dbReference type="ARBA" id="ARBA00001933"/>
    </source>
</evidence>
<comment type="caution">
    <text evidence="8">The sequence shown here is derived from an EMBL/GenBank/DDBJ whole genome shotgun (WGS) entry which is preliminary data.</text>
</comment>
<evidence type="ECO:0000313" key="9">
    <source>
        <dbReference type="Proteomes" id="UP000250870"/>
    </source>
</evidence>
<keyword evidence="3" id="KW-0210">Decarboxylase</keyword>
<reference evidence="8 9" key="1">
    <citation type="journal article" date="2018" name="Int. J. Syst. Evol. Microbiol.">
        <title>Whole-genome-based revisit of Photorhabdus phylogeny: proposal for the elevation of most Photorhabdus subspecies to the species level and description of one novel species Photorhabdus bodei sp. nov., and one novel subspecies Photorhabdus laumondii subsp. clarkei subsp. nov.</title>
        <authorList>
            <person name="Machado R.A.R."/>
            <person name="Wuthrich D."/>
            <person name="Kuhnert P."/>
            <person name="Arce C.C.M."/>
            <person name="Thonen L."/>
            <person name="Ruiz C."/>
            <person name="Zhang X."/>
            <person name="Robert C.A.M."/>
            <person name="Karimi J."/>
            <person name="Kamali S."/>
            <person name="Ma J."/>
            <person name="Bruggmann R."/>
            <person name="Erb M."/>
        </authorList>
    </citation>
    <scope>NUCLEOTIDE SEQUENCE [LARGE SCALE GENOMIC DNA]</scope>
    <source>
        <strain evidence="8 9">BOJ-47</strain>
    </source>
</reference>
<evidence type="ECO:0000256" key="5">
    <source>
        <dbReference type="ARBA" id="ARBA00023239"/>
    </source>
</evidence>
<evidence type="ECO:0000256" key="3">
    <source>
        <dbReference type="ARBA" id="ARBA00022793"/>
    </source>
</evidence>
<dbReference type="RefSeq" id="WP_113026256.1">
    <property type="nucleotide sequence ID" value="NZ_CAWNWQ010000021.1"/>
</dbReference>
<organism evidence="8 9">
    <name type="scientific">Photorhabdus laumondii subsp. clarkei</name>
    <dbReference type="NCBI Taxonomy" id="2029685"/>
    <lineage>
        <taxon>Bacteria</taxon>
        <taxon>Pseudomonadati</taxon>
        <taxon>Pseudomonadota</taxon>
        <taxon>Gammaproteobacteria</taxon>
        <taxon>Enterobacterales</taxon>
        <taxon>Morganellaceae</taxon>
        <taxon>Photorhabdus</taxon>
    </lineage>
</organism>